<dbReference type="EMBL" id="JADFTS010000001">
    <property type="protein sequence ID" value="KAF9625228.1"/>
    <property type="molecule type" value="Genomic_DNA"/>
</dbReference>
<gene>
    <name evidence="2" type="ORF">IFM89_020814</name>
</gene>
<name>A0A835J143_9MAGN</name>
<feature type="region of interest" description="Disordered" evidence="1">
    <location>
        <begin position="30"/>
        <end position="67"/>
    </location>
</feature>
<keyword evidence="3" id="KW-1185">Reference proteome</keyword>
<proteinExistence type="predicted"/>
<dbReference type="OrthoDB" id="9332038at2759"/>
<comment type="caution">
    <text evidence="2">The sequence shown here is derived from an EMBL/GenBank/DDBJ whole genome shotgun (WGS) entry which is preliminary data.</text>
</comment>
<feature type="compositionally biased region" description="Basic and acidic residues" evidence="1">
    <location>
        <begin position="428"/>
        <end position="439"/>
    </location>
</feature>
<evidence type="ECO:0000313" key="3">
    <source>
        <dbReference type="Proteomes" id="UP000631114"/>
    </source>
</evidence>
<feature type="compositionally biased region" description="Basic and acidic residues" evidence="1">
    <location>
        <begin position="161"/>
        <end position="172"/>
    </location>
</feature>
<dbReference type="Proteomes" id="UP000631114">
    <property type="component" value="Unassembled WGS sequence"/>
</dbReference>
<evidence type="ECO:0000313" key="2">
    <source>
        <dbReference type="EMBL" id="KAF9625228.1"/>
    </source>
</evidence>
<dbReference type="AlphaFoldDB" id="A0A835J143"/>
<accession>A0A835J143</accession>
<protein>
    <submittedName>
        <fullName evidence="2">Uncharacterized protein</fullName>
    </submittedName>
</protein>
<reference evidence="2 3" key="1">
    <citation type="submission" date="2020-10" db="EMBL/GenBank/DDBJ databases">
        <title>The Coptis chinensis genome and diversification of protoberbering-type alkaloids.</title>
        <authorList>
            <person name="Wang B."/>
            <person name="Shu S."/>
            <person name="Song C."/>
            <person name="Liu Y."/>
        </authorList>
    </citation>
    <scope>NUCLEOTIDE SEQUENCE [LARGE SCALE GENOMIC DNA]</scope>
    <source>
        <strain evidence="2">HL-2020</strain>
        <tissue evidence="2">Leaf</tissue>
    </source>
</reference>
<evidence type="ECO:0000256" key="1">
    <source>
        <dbReference type="SAM" id="MobiDB-lite"/>
    </source>
</evidence>
<feature type="region of interest" description="Disordered" evidence="1">
    <location>
        <begin position="411"/>
        <end position="439"/>
    </location>
</feature>
<sequence>MAQNNVDVILDFLRRNRFARAEAALLGELSNRPDLSKMSNDSRNFEKEDEEEEEEKAVGKQRSSGGSVSKELIVKEIECRNEKKFGSDLYSWKVDSSNGTLDFTNKDSGGSVTSCFSELQILEQGKKHRGVGDLKYSESSKSGEEKVLWQGSTSKTNVDPKFGEKKEVEQESKAFGVYSKDNSKDNAWSNMKESTDPSLDPWKDCSVKTVFPAPKEDGSENRKEGKKKAESSDNAVAMKQQMDEFGKALFFGKSQGISEQKNIVSFDTPLLIENHKEELPRLPPVKLKSEDKSANVHWEEKFDHHGSGPKLSSLDNTFLIGSFLDVPVGQEINSAGGKRTVGNSWLSVSQGITEDTSDLVSGFATVGDGLSELIDYPNEYWDSDEYDDDDDIGYMRQPIEDETWFLAHEIDYPSDNERGTGLGSVPDQQDRGPAKDEER</sequence>
<feature type="compositionally biased region" description="Basic and acidic residues" evidence="1">
    <location>
        <begin position="214"/>
        <end position="231"/>
    </location>
</feature>
<feature type="compositionally biased region" description="Basic and acidic residues" evidence="1">
    <location>
        <begin position="130"/>
        <end position="147"/>
    </location>
</feature>
<organism evidence="2 3">
    <name type="scientific">Coptis chinensis</name>
    <dbReference type="NCBI Taxonomy" id="261450"/>
    <lineage>
        <taxon>Eukaryota</taxon>
        <taxon>Viridiplantae</taxon>
        <taxon>Streptophyta</taxon>
        <taxon>Embryophyta</taxon>
        <taxon>Tracheophyta</taxon>
        <taxon>Spermatophyta</taxon>
        <taxon>Magnoliopsida</taxon>
        <taxon>Ranunculales</taxon>
        <taxon>Ranunculaceae</taxon>
        <taxon>Coptidoideae</taxon>
        <taxon>Coptis</taxon>
    </lineage>
</organism>
<feature type="region of interest" description="Disordered" evidence="1">
    <location>
        <begin position="127"/>
        <end position="235"/>
    </location>
</feature>